<evidence type="ECO:0000313" key="2">
    <source>
        <dbReference type="Proteomes" id="UP001382935"/>
    </source>
</evidence>
<evidence type="ECO:0008006" key="3">
    <source>
        <dbReference type="Google" id="ProtNLM"/>
    </source>
</evidence>
<dbReference type="Proteomes" id="UP001382935">
    <property type="component" value="Chromosome"/>
</dbReference>
<reference evidence="1 2" key="1">
    <citation type="submission" date="2024-02" db="EMBL/GenBank/DDBJ databases">
        <title>Full genome sequence of Sphingomonas kaistensis.</title>
        <authorList>
            <person name="Poletto B.L."/>
            <person name="Silva G."/>
            <person name="Galante D."/>
            <person name="Campos K.R."/>
            <person name="Santos M.B.N."/>
            <person name="Sacchi C.T."/>
        </authorList>
    </citation>
    <scope>NUCLEOTIDE SEQUENCE [LARGE SCALE GENOMIC DNA]</scope>
    <source>
        <strain evidence="1 2">MA4R</strain>
    </source>
</reference>
<name>A0ABZ2FZV9_9SPHN</name>
<evidence type="ECO:0000313" key="1">
    <source>
        <dbReference type="EMBL" id="WWM69427.1"/>
    </source>
</evidence>
<gene>
    <name evidence="1" type="ORF">V6R86_01615</name>
</gene>
<protein>
    <recommendedName>
        <fullName evidence="3">DUF4258 domain-containing protein</fullName>
    </recommendedName>
</protein>
<accession>A0ABZ2FZV9</accession>
<sequence>MTRHMQERMNQRGIVGDIVALVAQFGDWNGDRLVLDRKALKNAVRSLDGLRAKMLKALDKGGVAVVEIDGRQITTYALRNGCTR</sequence>
<dbReference type="RefSeq" id="WP_338501459.1">
    <property type="nucleotide sequence ID" value="NZ_CP145607.1"/>
</dbReference>
<dbReference type="EMBL" id="CP145607">
    <property type="protein sequence ID" value="WWM69427.1"/>
    <property type="molecule type" value="Genomic_DNA"/>
</dbReference>
<keyword evidence="2" id="KW-1185">Reference proteome</keyword>
<proteinExistence type="predicted"/>
<organism evidence="1 2">
    <name type="scientific">Sphingomonas kaistensis</name>
    <dbReference type="NCBI Taxonomy" id="298708"/>
    <lineage>
        <taxon>Bacteria</taxon>
        <taxon>Pseudomonadati</taxon>
        <taxon>Pseudomonadota</taxon>
        <taxon>Alphaproteobacteria</taxon>
        <taxon>Sphingomonadales</taxon>
        <taxon>Sphingomonadaceae</taxon>
        <taxon>Sphingomonas</taxon>
    </lineage>
</organism>